<sequence>MEYPYFDLETAREMLPWLRQQLMKLKKIKTQIEMLLVNGDKYAIQEYASETKKIIDEIVSRGIIIRDIDLGLVDFPAIINNRPAFFCWKMDEEDILYWHYTDEGFIGRKKLTGKEDVLSLR</sequence>
<dbReference type="KEGG" id="scas:SACC_22070"/>
<gene>
    <name evidence="1" type="ORF">SACC_22070</name>
</gene>
<protein>
    <recommendedName>
        <fullName evidence="3">DUF2203 domain-containing protein</fullName>
    </recommendedName>
</protein>
<evidence type="ECO:0008006" key="3">
    <source>
        <dbReference type="Google" id="ProtNLM"/>
    </source>
</evidence>
<dbReference type="GeneID" id="68866936"/>
<keyword evidence="2" id="KW-1185">Reference proteome</keyword>
<dbReference type="AlphaFoldDB" id="A0AAQ4CTQ9"/>
<name>A0AAQ4CTQ9_9CREN</name>
<dbReference type="PIRSF" id="PIRSF016498">
    <property type="entry name" value="UCP016498"/>
    <property type="match status" value="1"/>
</dbReference>
<evidence type="ECO:0000313" key="2">
    <source>
        <dbReference type="Proteomes" id="UP001319921"/>
    </source>
</evidence>
<dbReference type="Pfam" id="PF09969">
    <property type="entry name" value="DUF2203"/>
    <property type="match status" value="1"/>
</dbReference>
<accession>A0AAQ4CTQ9</accession>
<dbReference type="RefSeq" id="WP_229569526.1">
    <property type="nucleotide sequence ID" value="NZ_AP025226.1"/>
</dbReference>
<dbReference type="Proteomes" id="UP001319921">
    <property type="component" value="Chromosome"/>
</dbReference>
<proteinExistence type="predicted"/>
<dbReference type="InterPro" id="IPR018699">
    <property type="entry name" value="DUF2203"/>
</dbReference>
<dbReference type="EMBL" id="AP025226">
    <property type="protein sequence ID" value="BDB99190.1"/>
    <property type="molecule type" value="Genomic_DNA"/>
</dbReference>
<reference evidence="1 2" key="1">
    <citation type="journal article" date="2022" name="Microbiol. Resour. Announc.">
        <title>Complete Genome Sequence of the Hyperthermophilic and Acidophilic Archaeon Saccharolobus caldissimus Strain HS-3T.</title>
        <authorList>
            <person name="Sakai H.D."/>
            <person name="Kurosawa N."/>
        </authorList>
    </citation>
    <scope>NUCLEOTIDE SEQUENCE [LARGE SCALE GENOMIC DNA]</scope>
    <source>
        <strain evidence="1 2">JCM32116</strain>
    </source>
</reference>
<organism evidence="1 2">
    <name type="scientific">Saccharolobus caldissimus</name>
    <dbReference type="NCBI Taxonomy" id="1702097"/>
    <lineage>
        <taxon>Archaea</taxon>
        <taxon>Thermoproteota</taxon>
        <taxon>Thermoprotei</taxon>
        <taxon>Sulfolobales</taxon>
        <taxon>Sulfolobaceae</taxon>
        <taxon>Saccharolobus</taxon>
    </lineage>
</organism>
<evidence type="ECO:0000313" key="1">
    <source>
        <dbReference type="EMBL" id="BDB99190.1"/>
    </source>
</evidence>